<protein>
    <recommendedName>
        <fullName evidence="4">PPE family protein</fullName>
    </recommendedName>
</protein>
<feature type="compositionally biased region" description="Polar residues" evidence="1">
    <location>
        <begin position="364"/>
        <end position="377"/>
    </location>
</feature>
<feature type="compositionally biased region" description="Low complexity" evidence="1">
    <location>
        <begin position="380"/>
        <end position="400"/>
    </location>
</feature>
<name>A0ABW6S2Y0_9NOCA</name>
<feature type="compositionally biased region" description="Low complexity" evidence="1">
    <location>
        <begin position="350"/>
        <end position="363"/>
    </location>
</feature>
<dbReference type="EMBL" id="JBIAQY010000005">
    <property type="protein sequence ID" value="MFF3569524.1"/>
    <property type="molecule type" value="Genomic_DNA"/>
</dbReference>
<evidence type="ECO:0000256" key="1">
    <source>
        <dbReference type="SAM" id="MobiDB-lite"/>
    </source>
</evidence>
<proteinExistence type="predicted"/>
<keyword evidence="3" id="KW-1185">Reference proteome</keyword>
<feature type="compositionally biased region" description="Low complexity" evidence="1">
    <location>
        <begin position="212"/>
        <end position="242"/>
    </location>
</feature>
<feature type="compositionally biased region" description="Polar residues" evidence="1">
    <location>
        <begin position="243"/>
        <end position="262"/>
    </location>
</feature>
<evidence type="ECO:0008006" key="4">
    <source>
        <dbReference type="Google" id="ProtNLM"/>
    </source>
</evidence>
<feature type="compositionally biased region" description="Basic residues" evidence="1">
    <location>
        <begin position="1"/>
        <end position="12"/>
    </location>
</feature>
<gene>
    <name evidence="2" type="ORF">ACFYXQ_17280</name>
</gene>
<organism evidence="2 3">
    <name type="scientific">Nocardia jiangxiensis</name>
    <dbReference type="NCBI Taxonomy" id="282685"/>
    <lineage>
        <taxon>Bacteria</taxon>
        <taxon>Bacillati</taxon>
        <taxon>Actinomycetota</taxon>
        <taxon>Actinomycetes</taxon>
        <taxon>Mycobacteriales</taxon>
        <taxon>Nocardiaceae</taxon>
        <taxon>Nocardia</taxon>
    </lineage>
</organism>
<feature type="compositionally biased region" description="Pro residues" evidence="1">
    <location>
        <begin position="413"/>
        <end position="428"/>
    </location>
</feature>
<dbReference type="Proteomes" id="UP001601992">
    <property type="component" value="Unassembled WGS sequence"/>
</dbReference>
<comment type="caution">
    <text evidence="2">The sequence shown here is derived from an EMBL/GenBank/DDBJ whole genome shotgun (WGS) entry which is preliminary data.</text>
</comment>
<feature type="compositionally biased region" description="Polar residues" evidence="1">
    <location>
        <begin position="14"/>
        <end position="26"/>
    </location>
</feature>
<evidence type="ECO:0000313" key="2">
    <source>
        <dbReference type="EMBL" id="MFF3569524.1"/>
    </source>
</evidence>
<accession>A0ABW6S2Y0</accession>
<feature type="region of interest" description="Disordered" evidence="1">
    <location>
        <begin position="203"/>
        <end position="269"/>
    </location>
</feature>
<feature type="region of interest" description="Disordered" evidence="1">
    <location>
        <begin position="1"/>
        <end position="31"/>
    </location>
</feature>
<sequence length="483" mass="48315">MRRAPGLKRRPISQRATKPATKTSSDGVDPPIIARLVQPMLALRASLGSGVSVPDASIVRALTNSSTQAADTEAPHRDGMHVLESTWSGPAADAAVPALRTTQTQIGDISDRGPQYLAVLGDAQSTSHRAAQQVDAIIADFRRDARTILNNAKAAPDTDAVINRASQALRAAITAVDTAKTEMASHTSKLTAMGPLTVTTPVDLSTSQFSGDNTPSYNNDDSTSSSSYTPNNLSNNYSPLSSGTSFNGTSFNGTTPALSMNGTGTGPQLDPAAAAQLQLQEQLIAAGVDLGSSAISAGVNIGTELIDKIAEVGTHAIDTGAQVAEQAIPQLINPKASTDGTNGTGGTDGTSGTSSSLFDFGGSQSTPSAQSAGNSHSVIPPDAGGSDSSTSDPGTPASSGESVAPGTSAPAPAAKPVPQPATPAPDTPAPSQSGPSAGLAMPPSAGTGGGDQKPRDGQLGVTAPAATRMVPTAVIGDLGDDEI</sequence>
<feature type="region of interest" description="Disordered" evidence="1">
    <location>
        <begin position="332"/>
        <end position="483"/>
    </location>
</feature>
<evidence type="ECO:0000313" key="3">
    <source>
        <dbReference type="Proteomes" id="UP001601992"/>
    </source>
</evidence>
<reference evidence="2 3" key="1">
    <citation type="submission" date="2024-10" db="EMBL/GenBank/DDBJ databases">
        <title>The Natural Products Discovery Center: Release of the First 8490 Sequenced Strains for Exploring Actinobacteria Biosynthetic Diversity.</title>
        <authorList>
            <person name="Kalkreuter E."/>
            <person name="Kautsar S.A."/>
            <person name="Yang D."/>
            <person name="Bader C.D."/>
            <person name="Teijaro C.N."/>
            <person name="Fluegel L."/>
            <person name="Davis C.M."/>
            <person name="Simpson J.R."/>
            <person name="Lauterbach L."/>
            <person name="Steele A.D."/>
            <person name="Gui C."/>
            <person name="Meng S."/>
            <person name="Li G."/>
            <person name="Viehrig K."/>
            <person name="Ye F."/>
            <person name="Su P."/>
            <person name="Kiefer A.F."/>
            <person name="Nichols A."/>
            <person name="Cepeda A.J."/>
            <person name="Yan W."/>
            <person name="Fan B."/>
            <person name="Jiang Y."/>
            <person name="Adhikari A."/>
            <person name="Zheng C.-J."/>
            <person name="Schuster L."/>
            <person name="Cowan T.M."/>
            <person name="Smanski M.J."/>
            <person name="Chevrette M.G."/>
            <person name="De Carvalho L.P.S."/>
            <person name="Shen B."/>
        </authorList>
    </citation>
    <scope>NUCLEOTIDE SEQUENCE [LARGE SCALE GENOMIC DNA]</scope>
    <source>
        <strain evidence="2 3">NPDC002593</strain>
    </source>
</reference>
<dbReference type="RefSeq" id="WP_040819173.1">
    <property type="nucleotide sequence ID" value="NZ_JBIAQY010000005.1"/>
</dbReference>